<dbReference type="Proteomes" id="UP000836841">
    <property type="component" value="Chromosome 6"/>
</dbReference>
<dbReference type="PRINTS" id="PR00133">
    <property type="entry name" value="GLHYDRLASE3"/>
</dbReference>
<proteinExistence type="inferred from homology"/>
<gene>
    <name evidence="9" type="ORF">TAV2_LOCUS19936</name>
</gene>
<dbReference type="GO" id="GO:0031222">
    <property type="term" value="P:arabinan catabolic process"/>
    <property type="evidence" value="ECO:0007669"/>
    <property type="project" value="TreeGrafter"/>
</dbReference>
<dbReference type="PANTHER" id="PTHR42721">
    <property type="entry name" value="SUGAR HYDROLASE-RELATED"/>
    <property type="match status" value="1"/>
</dbReference>
<evidence type="ECO:0000256" key="3">
    <source>
        <dbReference type="ARBA" id="ARBA00022525"/>
    </source>
</evidence>
<dbReference type="GO" id="GO:0045493">
    <property type="term" value="P:xylan catabolic process"/>
    <property type="evidence" value="ECO:0007669"/>
    <property type="project" value="InterPro"/>
</dbReference>
<evidence type="ECO:0000313" key="10">
    <source>
        <dbReference type="Proteomes" id="UP000836841"/>
    </source>
</evidence>
<dbReference type="InterPro" id="IPR036881">
    <property type="entry name" value="Glyco_hydro_3_C_sf"/>
</dbReference>
<dbReference type="Gene3D" id="3.20.20.300">
    <property type="entry name" value="Glycoside hydrolase, family 3, N-terminal domain"/>
    <property type="match status" value="1"/>
</dbReference>
<dbReference type="Gene3D" id="2.60.40.10">
    <property type="entry name" value="Immunoglobulins"/>
    <property type="match status" value="1"/>
</dbReference>
<dbReference type="FunFam" id="3.20.20.300:FF:000004">
    <property type="entry name" value="probable beta-D-xylosidase 7"/>
    <property type="match status" value="1"/>
</dbReference>
<evidence type="ECO:0000256" key="2">
    <source>
        <dbReference type="ARBA" id="ARBA00005336"/>
    </source>
</evidence>
<evidence type="ECO:0000256" key="7">
    <source>
        <dbReference type="ARBA" id="ARBA00023295"/>
    </source>
</evidence>
<evidence type="ECO:0000256" key="4">
    <source>
        <dbReference type="ARBA" id="ARBA00022729"/>
    </source>
</evidence>
<dbReference type="SMART" id="SM01217">
    <property type="entry name" value="Fn3_like"/>
    <property type="match status" value="1"/>
</dbReference>
<dbReference type="FunFam" id="3.40.50.1700:FF:000001">
    <property type="entry name" value="probable beta-D-xylosidase 2"/>
    <property type="match status" value="1"/>
</dbReference>
<dbReference type="SUPFAM" id="SSF52279">
    <property type="entry name" value="Beta-D-glucan exohydrolase, C-terminal domain"/>
    <property type="match status" value="1"/>
</dbReference>
<evidence type="ECO:0000256" key="6">
    <source>
        <dbReference type="ARBA" id="ARBA00023180"/>
    </source>
</evidence>
<feature type="domain" description="Fibronectin type III-like" evidence="8">
    <location>
        <begin position="723"/>
        <end position="792"/>
    </location>
</feature>
<evidence type="ECO:0000259" key="8">
    <source>
        <dbReference type="SMART" id="SM01217"/>
    </source>
</evidence>
<dbReference type="InterPro" id="IPR036962">
    <property type="entry name" value="Glyco_hydro_3_N_sf"/>
</dbReference>
<protein>
    <recommendedName>
        <fullName evidence="8">Fibronectin type III-like domain-containing protein</fullName>
    </recommendedName>
</protein>
<comment type="subcellular location">
    <subcellularLocation>
        <location evidence="1">Secreted</location>
    </subcellularLocation>
</comment>
<accession>A0AAU9SZ39</accession>
<dbReference type="GO" id="GO:0009044">
    <property type="term" value="F:xylan 1,4-beta-xylosidase activity"/>
    <property type="evidence" value="ECO:0007669"/>
    <property type="project" value="InterPro"/>
</dbReference>
<keyword evidence="6" id="KW-0325">Glycoprotein</keyword>
<dbReference type="Pfam" id="PF00933">
    <property type="entry name" value="Glyco_hydro_3"/>
    <property type="match status" value="1"/>
</dbReference>
<keyword evidence="4" id="KW-0732">Signal</keyword>
<sequence length="799" mass="86659">CQQLNKLHTHTQKHETKNTMGYYSRQTKRNRALSSVSTLLLGFLLCISKPSYAQNPPVFACDLTGNPSLAGFGFCNTGLKAEARVTDLVGRLTLEEKIGFSVSRATGVSRLGIPEYNWWSEALHGVSDVGGGSSFSGQVPGATSFPQVILTAASFNVSLFQAIGKVVSTEARAMYNTGSAGLTFWSPNVNIFRDPRWGRGQETPGEDPTLASKYAVAYVKGLQDTDGGDPDRLKVAACCKHYTAYDVDNWKDVHRFTFNAVVNQQDMDDTFQPPFKSCVVDGNVASVMCSYNQVNGKPTCADPDLLSGVIRGQWKLNGYIVSDCDSVEVMYVNQHYTKTPEEAVAKSMLAGLDLNCYHFTGQHAMEAVKAGLINEADIDKAISNNFATLMRLGFFDGDPKKQPYGGLGPNDVCTAENQELAREAARQGIVLLKNSAGSLPLSSSAIKTLAVIGPNANVTETMIGDYSGKPCKYTTPLQGLAETVPSTYQPGCSNVACAEADLESATALAASADAVVLVMGIDISIEWEDVDRVDLNLPGKQQDLVTQVAKAAKGPVVLVIMSGGGFDVTFAKNDEKITSIMWVGYPGEAGGLAIADVIFGRYNPSGRLPMTWYPQSYVEKVPMSNMNMRPDESTGYPGRSYRFYAGETVYAFGDGISYTQFSHRLIKAPRPVSLRLDKSHPCRSSECQSLDAMGPHCENAVEGGSDFEVHLIVRNAGDREGSHTVFLFTTPPAVHRSPIKHLLEFDKVRLGKNEEAVVRFKVDVCKDLSVVDEAGKRRIALGEHLLHVGSLKHLLSIRV</sequence>
<reference evidence="9 10" key="1">
    <citation type="submission" date="2022-03" db="EMBL/GenBank/DDBJ databases">
        <authorList>
            <person name="Nunn A."/>
            <person name="Chopra R."/>
            <person name="Nunn A."/>
            <person name="Contreras Garrido A."/>
        </authorList>
    </citation>
    <scope>NUCLEOTIDE SEQUENCE [LARGE SCALE GENOMIC DNA]</scope>
</reference>
<dbReference type="InterPro" id="IPR044993">
    <property type="entry name" value="BXL"/>
</dbReference>
<dbReference type="InterPro" id="IPR017853">
    <property type="entry name" value="GH"/>
</dbReference>
<keyword evidence="3" id="KW-0964">Secreted</keyword>
<dbReference type="Gene3D" id="3.40.50.1700">
    <property type="entry name" value="Glycoside hydrolase family 3 C-terminal domain"/>
    <property type="match status" value="1"/>
</dbReference>
<comment type="similarity">
    <text evidence="2">Belongs to the glycosyl hydrolase 3 family.</text>
</comment>
<dbReference type="PANTHER" id="PTHR42721:SF20">
    <property type="entry name" value="BETA-D-XYLOSIDASE 3"/>
    <property type="match status" value="1"/>
</dbReference>
<dbReference type="GO" id="GO:0048046">
    <property type="term" value="C:apoplast"/>
    <property type="evidence" value="ECO:0007669"/>
    <property type="project" value="TreeGrafter"/>
</dbReference>
<dbReference type="FunFam" id="2.60.40.10:FF:001384">
    <property type="entry name" value="Beta-D-xylosidase 4"/>
    <property type="match status" value="1"/>
</dbReference>
<evidence type="ECO:0000313" key="9">
    <source>
        <dbReference type="EMBL" id="CAH2073374.1"/>
    </source>
</evidence>
<keyword evidence="10" id="KW-1185">Reference proteome</keyword>
<dbReference type="GO" id="GO:0046556">
    <property type="term" value="F:alpha-L-arabinofuranosidase activity"/>
    <property type="evidence" value="ECO:0007669"/>
    <property type="project" value="TreeGrafter"/>
</dbReference>
<dbReference type="Pfam" id="PF14310">
    <property type="entry name" value="Fn3-like"/>
    <property type="match status" value="1"/>
</dbReference>
<organism evidence="9 10">
    <name type="scientific">Thlaspi arvense</name>
    <name type="common">Field penny-cress</name>
    <dbReference type="NCBI Taxonomy" id="13288"/>
    <lineage>
        <taxon>Eukaryota</taxon>
        <taxon>Viridiplantae</taxon>
        <taxon>Streptophyta</taxon>
        <taxon>Embryophyta</taxon>
        <taxon>Tracheophyta</taxon>
        <taxon>Spermatophyta</taxon>
        <taxon>Magnoliopsida</taxon>
        <taxon>eudicotyledons</taxon>
        <taxon>Gunneridae</taxon>
        <taxon>Pentapetalae</taxon>
        <taxon>rosids</taxon>
        <taxon>malvids</taxon>
        <taxon>Brassicales</taxon>
        <taxon>Brassicaceae</taxon>
        <taxon>Thlaspideae</taxon>
        <taxon>Thlaspi</taxon>
    </lineage>
</organism>
<dbReference type="EMBL" id="OU466862">
    <property type="protein sequence ID" value="CAH2073374.1"/>
    <property type="molecule type" value="Genomic_DNA"/>
</dbReference>
<dbReference type="InterPro" id="IPR013783">
    <property type="entry name" value="Ig-like_fold"/>
</dbReference>
<dbReference type="InterPro" id="IPR002772">
    <property type="entry name" value="Glyco_hydro_3_C"/>
</dbReference>
<feature type="non-terminal residue" evidence="9">
    <location>
        <position position="1"/>
    </location>
</feature>
<name>A0AAU9SZ39_THLAR</name>
<keyword evidence="7" id="KW-0326">Glycosidase</keyword>
<dbReference type="AlphaFoldDB" id="A0AAU9SZ39"/>
<keyword evidence="5" id="KW-0378">Hydrolase</keyword>
<evidence type="ECO:0000256" key="1">
    <source>
        <dbReference type="ARBA" id="ARBA00004613"/>
    </source>
</evidence>
<evidence type="ECO:0000256" key="5">
    <source>
        <dbReference type="ARBA" id="ARBA00022801"/>
    </source>
</evidence>
<dbReference type="InterPro" id="IPR001764">
    <property type="entry name" value="Glyco_hydro_3_N"/>
</dbReference>
<dbReference type="InterPro" id="IPR026891">
    <property type="entry name" value="Fn3-like"/>
</dbReference>
<dbReference type="SUPFAM" id="SSF51445">
    <property type="entry name" value="(Trans)glycosidases"/>
    <property type="match status" value="1"/>
</dbReference>
<dbReference type="Pfam" id="PF01915">
    <property type="entry name" value="Glyco_hydro_3_C"/>
    <property type="match status" value="1"/>
</dbReference>